<dbReference type="PANTHER" id="PTHR31321:SF85">
    <property type="entry name" value="PECTINESTERASE CATALYTIC DOMAIN-CONTAINING PROTEIN"/>
    <property type="match status" value="1"/>
</dbReference>
<organism evidence="13 15">
    <name type="scientific">Malus domestica</name>
    <name type="common">Apple</name>
    <name type="synonym">Pyrus malus</name>
    <dbReference type="NCBI Taxonomy" id="3750"/>
    <lineage>
        <taxon>Eukaryota</taxon>
        <taxon>Viridiplantae</taxon>
        <taxon>Streptophyta</taxon>
        <taxon>Embryophyta</taxon>
        <taxon>Tracheophyta</taxon>
        <taxon>Spermatophyta</taxon>
        <taxon>Magnoliopsida</taxon>
        <taxon>eudicotyledons</taxon>
        <taxon>Gunneridae</taxon>
        <taxon>Pentapetalae</taxon>
        <taxon>rosids</taxon>
        <taxon>fabids</taxon>
        <taxon>Rosales</taxon>
        <taxon>Rosaceae</taxon>
        <taxon>Amygdaloideae</taxon>
        <taxon>Maleae</taxon>
        <taxon>Malus</taxon>
    </lineage>
</organism>
<keyword evidence="7" id="KW-0063">Aspartyl esterase</keyword>
<dbReference type="Proteomes" id="UP000290289">
    <property type="component" value="Chromosome 2"/>
</dbReference>
<dbReference type="GO" id="GO:0030599">
    <property type="term" value="F:pectinesterase activity"/>
    <property type="evidence" value="ECO:0007669"/>
    <property type="project" value="UniProtKB-EC"/>
</dbReference>
<evidence type="ECO:0000256" key="8">
    <source>
        <dbReference type="ARBA" id="ARBA00023180"/>
    </source>
</evidence>
<dbReference type="GO" id="GO:0045490">
    <property type="term" value="P:pectin catabolic process"/>
    <property type="evidence" value="ECO:0007669"/>
    <property type="project" value="UniProtKB-UniPathway"/>
</dbReference>
<feature type="chain" id="PRO_5033439830" description="pectinesterase" evidence="11">
    <location>
        <begin position="21"/>
        <end position="335"/>
    </location>
</feature>
<evidence type="ECO:0000256" key="1">
    <source>
        <dbReference type="ARBA" id="ARBA00004191"/>
    </source>
</evidence>
<keyword evidence="6" id="KW-0378">Hydrolase</keyword>
<evidence type="ECO:0000313" key="13">
    <source>
        <dbReference type="EMBL" id="RXI07018.1"/>
    </source>
</evidence>
<keyword evidence="11" id="KW-0732">Signal</keyword>
<evidence type="ECO:0000256" key="9">
    <source>
        <dbReference type="ARBA" id="ARBA00047928"/>
    </source>
</evidence>
<sequence>MESLISTIFSLLLFFDSTLGGRYKATKNALENDVSSTIIVDKSGRGNFTTVQQAIDSVPPNNSLWIRILLNPDVYTEKVMIPKEKPYIVLEGDPKFPATIEYGDAGSVIDSPTFKLFADNFVARSIIFKNSYDHLILPDPNGSKTTWAPAILISADKASFHHCSFISLQDTLTDDGGRPYFYDCFIEGAIDFIWGNGQSIYEKCQIFSITDRIGITGFITAQGRKAPNETTGFVLKDCYVNGTGTTFLGRPWRPYSRVLFAYTFMENIITPEGWSPWPPAPVDSVAFSEANCQGPGANLSGRVPWEKKLSDEEVAYFTNPDSFIDQEGWLRSQPN</sequence>
<gene>
    <name evidence="13" type="ORF">DVH24_026154</name>
    <name evidence="14" type="ORF">DVH24_026156</name>
</gene>
<evidence type="ECO:0000256" key="4">
    <source>
        <dbReference type="ARBA" id="ARBA00013229"/>
    </source>
</evidence>
<dbReference type="EMBL" id="RDQH01000328">
    <property type="protein sequence ID" value="RXI07020.1"/>
    <property type="molecule type" value="Genomic_DNA"/>
</dbReference>
<evidence type="ECO:0000256" key="6">
    <source>
        <dbReference type="ARBA" id="ARBA00022801"/>
    </source>
</evidence>
<dbReference type="EC" id="3.1.1.11" evidence="4"/>
<evidence type="ECO:0000313" key="14">
    <source>
        <dbReference type="EMBL" id="RXI07020.1"/>
    </source>
</evidence>
<comment type="subcellular location">
    <subcellularLocation>
        <location evidence="1">Secreted</location>
        <location evidence="1">Cell wall</location>
    </subcellularLocation>
</comment>
<evidence type="ECO:0000256" key="7">
    <source>
        <dbReference type="ARBA" id="ARBA00023085"/>
    </source>
</evidence>
<evidence type="ECO:0000313" key="15">
    <source>
        <dbReference type="Proteomes" id="UP000290289"/>
    </source>
</evidence>
<accession>A0A498KH48</accession>
<dbReference type="Pfam" id="PF01095">
    <property type="entry name" value="Pectinesterase"/>
    <property type="match status" value="1"/>
</dbReference>
<comment type="caution">
    <text evidence="13">The sequence shown here is derived from an EMBL/GenBank/DDBJ whole genome shotgun (WGS) entry which is preliminary data.</text>
</comment>
<evidence type="ECO:0000256" key="3">
    <source>
        <dbReference type="ARBA" id="ARBA00008891"/>
    </source>
</evidence>
<protein>
    <recommendedName>
        <fullName evidence="4">pectinesterase</fullName>
        <ecNumber evidence="4">3.1.1.11</ecNumber>
    </recommendedName>
</protein>
<evidence type="ECO:0000256" key="2">
    <source>
        <dbReference type="ARBA" id="ARBA00005184"/>
    </source>
</evidence>
<proteinExistence type="inferred from homology"/>
<comment type="function">
    <text evidence="10">Acts in the modification of cell walls via demethylesterification of cell wall pectin.</text>
</comment>
<dbReference type="GO" id="GO:0042545">
    <property type="term" value="P:cell wall modification"/>
    <property type="evidence" value="ECO:0007669"/>
    <property type="project" value="InterPro"/>
</dbReference>
<dbReference type="SUPFAM" id="SSF51126">
    <property type="entry name" value="Pectin lyase-like"/>
    <property type="match status" value="1"/>
</dbReference>
<comment type="catalytic activity">
    <reaction evidence="9">
        <text>[(1-&gt;4)-alpha-D-galacturonosyl methyl ester](n) + n H2O = [(1-&gt;4)-alpha-D-galacturonosyl](n) + n methanol + n H(+)</text>
        <dbReference type="Rhea" id="RHEA:22380"/>
        <dbReference type="Rhea" id="RHEA-COMP:14570"/>
        <dbReference type="Rhea" id="RHEA-COMP:14573"/>
        <dbReference type="ChEBI" id="CHEBI:15377"/>
        <dbReference type="ChEBI" id="CHEBI:15378"/>
        <dbReference type="ChEBI" id="CHEBI:17790"/>
        <dbReference type="ChEBI" id="CHEBI:140522"/>
        <dbReference type="ChEBI" id="CHEBI:140523"/>
        <dbReference type="EC" id="3.1.1.11"/>
    </reaction>
</comment>
<keyword evidence="15" id="KW-1185">Reference proteome</keyword>
<keyword evidence="8" id="KW-0325">Glycoprotein</keyword>
<reference evidence="13 15" key="1">
    <citation type="submission" date="2018-10" db="EMBL/GenBank/DDBJ databases">
        <title>A high-quality apple genome assembly.</title>
        <authorList>
            <person name="Hu J."/>
        </authorList>
    </citation>
    <scope>NUCLEOTIDE SEQUENCE [LARGE SCALE GENOMIC DNA]</scope>
    <source>
        <strain evidence="15">cv. HFTH1</strain>
        <tissue evidence="13">Young leaf</tissue>
    </source>
</reference>
<dbReference type="InterPro" id="IPR000070">
    <property type="entry name" value="Pectinesterase_cat"/>
</dbReference>
<evidence type="ECO:0000256" key="10">
    <source>
        <dbReference type="ARBA" id="ARBA00057335"/>
    </source>
</evidence>
<evidence type="ECO:0000256" key="5">
    <source>
        <dbReference type="ARBA" id="ARBA00022512"/>
    </source>
</evidence>
<keyword evidence="5" id="KW-0964">Secreted</keyword>
<dbReference type="EMBL" id="RDQH01000328">
    <property type="protein sequence ID" value="RXI07018.1"/>
    <property type="molecule type" value="Genomic_DNA"/>
</dbReference>
<feature type="signal peptide" evidence="11">
    <location>
        <begin position="1"/>
        <end position="20"/>
    </location>
</feature>
<comment type="pathway">
    <text evidence="2">Glycan metabolism; pectin degradation; 2-dehydro-3-deoxy-D-gluconate from pectin: step 1/5.</text>
</comment>
<dbReference type="InterPro" id="IPR012334">
    <property type="entry name" value="Pectin_lyas_fold"/>
</dbReference>
<dbReference type="UniPathway" id="UPA00545">
    <property type="reaction ID" value="UER00823"/>
</dbReference>
<dbReference type="PANTHER" id="PTHR31321">
    <property type="entry name" value="ACYL-COA THIOESTER HYDROLASE YBHC-RELATED"/>
    <property type="match status" value="1"/>
</dbReference>
<name>A0A498KH48_MALDO</name>
<comment type="similarity">
    <text evidence="3">Belongs to the pectinesterase family.</text>
</comment>
<dbReference type="AlphaFoldDB" id="A0A498KH48"/>
<keyword evidence="5" id="KW-0134">Cell wall</keyword>
<dbReference type="InterPro" id="IPR011050">
    <property type="entry name" value="Pectin_lyase_fold/virulence"/>
</dbReference>
<dbReference type="FunFam" id="2.160.20.10:FF:000013">
    <property type="entry name" value="Pectinesterase"/>
    <property type="match status" value="1"/>
</dbReference>
<evidence type="ECO:0000259" key="12">
    <source>
        <dbReference type="Pfam" id="PF01095"/>
    </source>
</evidence>
<dbReference type="Gene3D" id="2.160.20.10">
    <property type="entry name" value="Single-stranded right-handed beta-helix, Pectin lyase-like"/>
    <property type="match status" value="1"/>
</dbReference>
<dbReference type="STRING" id="3750.A0A498KH48"/>
<feature type="domain" description="Pectinesterase catalytic" evidence="12">
    <location>
        <begin position="38"/>
        <end position="325"/>
    </location>
</feature>
<evidence type="ECO:0000256" key="11">
    <source>
        <dbReference type="SAM" id="SignalP"/>
    </source>
</evidence>